<dbReference type="PROSITE" id="PS00028">
    <property type="entry name" value="ZINC_FINGER_C2H2_1"/>
    <property type="match status" value="1"/>
</dbReference>
<dbReference type="PANTHER" id="PTHR46179">
    <property type="entry name" value="ZINC FINGER PROTEIN"/>
    <property type="match status" value="1"/>
</dbReference>
<dbReference type="GO" id="GO:0006357">
    <property type="term" value="P:regulation of transcription by RNA polymerase II"/>
    <property type="evidence" value="ECO:0007669"/>
    <property type="project" value="TreeGrafter"/>
</dbReference>
<feature type="compositionally biased region" description="Polar residues" evidence="2">
    <location>
        <begin position="142"/>
        <end position="155"/>
    </location>
</feature>
<feature type="compositionally biased region" description="Low complexity" evidence="2">
    <location>
        <begin position="251"/>
        <end position="268"/>
    </location>
</feature>
<feature type="region of interest" description="Disordered" evidence="2">
    <location>
        <begin position="16"/>
        <end position="166"/>
    </location>
</feature>
<protein>
    <recommendedName>
        <fullName evidence="3">C2H2-type domain-containing protein</fullName>
    </recommendedName>
</protein>
<accession>G0S0H5</accession>
<feature type="compositionally biased region" description="Polar residues" evidence="2">
    <location>
        <begin position="93"/>
        <end position="105"/>
    </location>
</feature>
<gene>
    <name evidence="4" type="ORF">CTHT_0010040</name>
</gene>
<feature type="compositionally biased region" description="Polar residues" evidence="2">
    <location>
        <begin position="117"/>
        <end position="131"/>
    </location>
</feature>
<dbReference type="PROSITE" id="PS50157">
    <property type="entry name" value="ZINC_FINGER_C2H2_2"/>
    <property type="match status" value="2"/>
</dbReference>
<feature type="region of interest" description="Disordered" evidence="2">
    <location>
        <begin position="225"/>
        <end position="332"/>
    </location>
</feature>
<name>G0S0H5_CHATD</name>
<dbReference type="SUPFAM" id="SSF57667">
    <property type="entry name" value="beta-beta-alpha zinc fingers"/>
    <property type="match status" value="1"/>
</dbReference>
<dbReference type="GO" id="GO:0005634">
    <property type="term" value="C:nucleus"/>
    <property type="evidence" value="ECO:0007669"/>
    <property type="project" value="TreeGrafter"/>
</dbReference>
<feature type="compositionally biased region" description="Polar residues" evidence="2">
    <location>
        <begin position="227"/>
        <end position="248"/>
    </location>
</feature>
<proteinExistence type="predicted"/>
<evidence type="ECO:0000256" key="2">
    <source>
        <dbReference type="SAM" id="MobiDB-lite"/>
    </source>
</evidence>
<feature type="compositionally biased region" description="Basic and acidic residues" evidence="2">
    <location>
        <begin position="52"/>
        <end position="71"/>
    </location>
</feature>
<feature type="compositionally biased region" description="Polar residues" evidence="2">
    <location>
        <begin position="314"/>
        <end position="325"/>
    </location>
</feature>
<dbReference type="InterPro" id="IPR051061">
    <property type="entry name" value="Zinc_finger_trans_reg"/>
</dbReference>
<feature type="compositionally biased region" description="Polar residues" evidence="2">
    <location>
        <begin position="73"/>
        <end position="82"/>
    </location>
</feature>
<keyword evidence="1" id="KW-0863">Zinc-finger</keyword>
<dbReference type="KEGG" id="cthr:CTHT_0010040"/>
<dbReference type="Proteomes" id="UP000008066">
    <property type="component" value="Unassembled WGS sequence"/>
</dbReference>
<dbReference type="STRING" id="759272.G0S0H5"/>
<feature type="compositionally biased region" description="Acidic residues" evidence="2">
    <location>
        <begin position="516"/>
        <end position="525"/>
    </location>
</feature>
<feature type="compositionally biased region" description="Basic and acidic residues" evidence="2">
    <location>
        <begin position="501"/>
        <end position="512"/>
    </location>
</feature>
<sequence>MSDKQPRKKIIVTYWPKGSRIRVVDASSIEENTEQGSSVRTPVSPAESGDEAESKNKNDSEDKTKSSEKTKSNGNETQSPRPTTLARLFRTPLPTSRTFTPINSNGGQGTSSASSSRMNLRSAQGGQTATPSKAEPKKGEMENQQQPSRAVNGQRDTAAPKQKKRYPCKYAQKLNCDKTFTTSGHASRHSKIHLGVKNILCEYPGCTKKFTRNDNMKQHYKTHFRNETNQTGTTTRSARASITVNSRRASTDSSVTQTTTTSRVSSGSLAPSTTPGSVLPTPRISNPLRTASPSSPSTALTSPASFHSPLVRPSQRSHSSGNVNDNDNKEYFPKLYGDIPPERRLPAISEIQRPGSWTTALPPLRIPEGRPGQPPQLVQGHGYHGYYGYQPREPEPAHGYIGFRPREPENWQPVGWGTPAFLLTQTQRARSPSPSDRLLTVPDRLRHLMPVNRPANGLDMLIAACEEVNQMRKREWEEESGGEDNNEDNGDENQRGKRRKMNGEAADKDKQPEWNNDSDGDIVMS</sequence>
<keyword evidence="1" id="KW-0862">Zinc</keyword>
<dbReference type="EMBL" id="GL988037">
    <property type="protein sequence ID" value="EGS23336.1"/>
    <property type="molecule type" value="Genomic_DNA"/>
</dbReference>
<keyword evidence="1" id="KW-0479">Metal-binding</keyword>
<dbReference type="Gene3D" id="3.30.160.60">
    <property type="entry name" value="Classic Zinc Finger"/>
    <property type="match status" value="2"/>
</dbReference>
<dbReference type="OrthoDB" id="6365676at2759"/>
<dbReference type="PANTHER" id="PTHR46179:SF24">
    <property type="entry name" value="C2H2-TYPE DOMAIN-CONTAINING PROTEIN"/>
    <property type="match status" value="1"/>
</dbReference>
<evidence type="ECO:0000313" key="4">
    <source>
        <dbReference type="EMBL" id="EGS23336.1"/>
    </source>
</evidence>
<feature type="compositionally biased region" description="Acidic residues" evidence="2">
    <location>
        <begin position="477"/>
        <end position="491"/>
    </location>
</feature>
<dbReference type="HOGENOM" id="CLU_518744_0_0_1"/>
<dbReference type="InterPro" id="IPR013087">
    <property type="entry name" value="Znf_C2H2_type"/>
</dbReference>
<feature type="domain" description="C2H2-type" evidence="3">
    <location>
        <begin position="199"/>
        <end position="228"/>
    </location>
</feature>
<feature type="domain" description="C2H2-type" evidence="3">
    <location>
        <begin position="166"/>
        <end position="198"/>
    </location>
</feature>
<evidence type="ECO:0000313" key="5">
    <source>
        <dbReference type="Proteomes" id="UP000008066"/>
    </source>
</evidence>
<feature type="region of interest" description="Disordered" evidence="2">
    <location>
        <begin position="473"/>
        <end position="525"/>
    </location>
</feature>
<feature type="compositionally biased region" description="Low complexity" evidence="2">
    <location>
        <begin position="290"/>
        <end position="305"/>
    </location>
</feature>
<evidence type="ECO:0000256" key="1">
    <source>
        <dbReference type="PROSITE-ProRule" id="PRU00042"/>
    </source>
</evidence>
<dbReference type="AlphaFoldDB" id="G0S0H5"/>
<keyword evidence="5" id="KW-1185">Reference proteome</keyword>
<organism evidence="5">
    <name type="scientific">Chaetomium thermophilum (strain DSM 1495 / CBS 144.50 / IMI 039719)</name>
    <name type="common">Thermochaetoides thermophila</name>
    <dbReference type="NCBI Taxonomy" id="759272"/>
    <lineage>
        <taxon>Eukaryota</taxon>
        <taxon>Fungi</taxon>
        <taxon>Dikarya</taxon>
        <taxon>Ascomycota</taxon>
        <taxon>Pezizomycotina</taxon>
        <taxon>Sordariomycetes</taxon>
        <taxon>Sordariomycetidae</taxon>
        <taxon>Sordariales</taxon>
        <taxon>Chaetomiaceae</taxon>
        <taxon>Thermochaetoides</taxon>
    </lineage>
</organism>
<dbReference type="SMART" id="SM00355">
    <property type="entry name" value="ZnF_C2H2"/>
    <property type="match status" value="2"/>
</dbReference>
<dbReference type="GeneID" id="18255042"/>
<dbReference type="InterPro" id="IPR036236">
    <property type="entry name" value="Znf_C2H2_sf"/>
</dbReference>
<evidence type="ECO:0000259" key="3">
    <source>
        <dbReference type="PROSITE" id="PS50157"/>
    </source>
</evidence>
<dbReference type="GO" id="GO:0008270">
    <property type="term" value="F:zinc ion binding"/>
    <property type="evidence" value="ECO:0007669"/>
    <property type="project" value="UniProtKB-KW"/>
</dbReference>
<reference evidence="4 5" key="1">
    <citation type="journal article" date="2011" name="Cell">
        <title>Insight into structure and assembly of the nuclear pore complex by utilizing the genome of a eukaryotic thermophile.</title>
        <authorList>
            <person name="Amlacher S."/>
            <person name="Sarges P."/>
            <person name="Flemming D."/>
            <person name="van Noort V."/>
            <person name="Kunze R."/>
            <person name="Devos D.P."/>
            <person name="Arumugam M."/>
            <person name="Bork P."/>
            <person name="Hurt E."/>
        </authorList>
    </citation>
    <scope>NUCLEOTIDE SEQUENCE [LARGE SCALE GENOMIC DNA]</scope>
    <source>
        <strain evidence="5">DSM 1495 / CBS 144.50 / IMI 039719</strain>
    </source>
</reference>
<dbReference type="Pfam" id="PF00096">
    <property type="entry name" value="zf-C2H2"/>
    <property type="match status" value="1"/>
</dbReference>
<dbReference type="OMA" id="NILCEYP"/>
<dbReference type="eggNOG" id="KOG1721">
    <property type="taxonomic scope" value="Eukaryota"/>
</dbReference>
<dbReference type="RefSeq" id="XP_006691527.1">
    <property type="nucleotide sequence ID" value="XM_006691464.1"/>
</dbReference>